<evidence type="ECO:0000313" key="1">
    <source>
        <dbReference type="EMBL" id="CAH0555151.1"/>
    </source>
</evidence>
<reference evidence="1" key="1">
    <citation type="submission" date="2021-12" db="EMBL/GenBank/DDBJ databases">
        <authorList>
            <person name="King R."/>
        </authorList>
    </citation>
    <scope>NUCLEOTIDE SEQUENCE</scope>
</reference>
<dbReference type="AlphaFoldDB" id="A0A9P0B4N8"/>
<evidence type="ECO:0000313" key="2">
    <source>
        <dbReference type="Proteomes" id="UP001154078"/>
    </source>
</evidence>
<accession>A0A9P0B4N8</accession>
<protein>
    <recommendedName>
        <fullName evidence="3">Tudor domain-containing protein</fullName>
    </recommendedName>
</protein>
<dbReference type="Proteomes" id="UP001154078">
    <property type="component" value="Chromosome 4"/>
</dbReference>
<organism evidence="1 2">
    <name type="scientific">Brassicogethes aeneus</name>
    <name type="common">Rape pollen beetle</name>
    <name type="synonym">Meligethes aeneus</name>
    <dbReference type="NCBI Taxonomy" id="1431903"/>
    <lineage>
        <taxon>Eukaryota</taxon>
        <taxon>Metazoa</taxon>
        <taxon>Ecdysozoa</taxon>
        <taxon>Arthropoda</taxon>
        <taxon>Hexapoda</taxon>
        <taxon>Insecta</taxon>
        <taxon>Pterygota</taxon>
        <taxon>Neoptera</taxon>
        <taxon>Endopterygota</taxon>
        <taxon>Coleoptera</taxon>
        <taxon>Polyphaga</taxon>
        <taxon>Cucujiformia</taxon>
        <taxon>Nitidulidae</taxon>
        <taxon>Meligethinae</taxon>
        <taxon>Brassicogethes</taxon>
    </lineage>
</organism>
<dbReference type="EMBL" id="OV121135">
    <property type="protein sequence ID" value="CAH0555151.1"/>
    <property type="molecule type" value="Genomic_DNA"/>
</dbReference>
<sequence length="266" mass="30910">MNKLEIPSIEKINAVLKKAKNDSLRDIRDLGVNLGHECEKLALSTVSFPPVTKPATPSFEEPDTERIIENNMAVEPNVEDNIDIQTDAEIFNLDIDSLNIRDFGHQGRLSSDRLIRSSNETTSDETSDDPNDDITAIELLNEFDSEFENESFSDYELDREIANQYQDENNTSCTNIKLEEFYGIFYDDTWYIGRIVEILPNNKFKIKFLKKELDEFLWPVKDDIQVVKNKFIFYGPINIVGSYPFRLKRHEKLELETKYKTFKQSS</sequence>
<proteinExistence type="predicted"/>
<name>A0A9P0B4N8_BRAAE</name>
<keyword evidence="2" id="KW-1185">Reference proteome</keyword>
<gene>
    <name evidence="1" type="ORF">MELIAE_LOCUS6586</name>
</gene>
<dbReference type="OrthoDB" id="6782850at2759"/>
<evidence type="ECO:0008006" key="3">
    <source>
        <dbReference type="Google" id="ProtNLM"/>
    </source>
</evidence>